<evidence type="ECO:0000313" key="3">
    <source>
        <dbReference type="Proteomes" id="UP000594263"/>
    </source>
</evidence>
<name>A0A7N0VD38_KALFE</name>
<dbReference type="Proteomes" id="UP000594263">
    <property type="component" value="Unplaced"/>
</dbReference>
<dbReference type="EnsemblPlants" id="Kaladp0563s0001.1.v1.1">
    <property type="protein sequence ID" value="Kaladp0563s0001.1.v1.1.CDS.1"/>
    <property type="gene ID" value="Kaladp0563s0001.v1.1"/>
</dbReference>
<dbReference type="AlphaFoldDB" id="A0A7N0VD38"/>
<reference evidence="2" key="1">
    <citation type="submission" date="2021-01" db="UniProtKB">
        <authorList>
            <consortium name="EnsemblPlants"/>
        </authorList>
    </citation>
    <scope>IDENTIFICATION</scope>
</reference>
<protein>
    <submittedName>
        <fullName evidence="2">Uncharacterized protein</fullName>
    </submittedName>
</protein>
<keyword evidence="3" id="KW-1185">Reference proteome</keyword>
<evidence type="ECO:0000313" key="2">
    <source>
        <dbReference type="EnsemblPlants" id="Kaladp0563s0001.1.v1.1.CDS.1"/>
    </source>
</evidence>
<dbReference type="Gramene" id="Kaladp0563s0001.1.v1.1">
    <property type="protein sequence ID" value="Kaladp0563s0001.1.v1.1.CDS.1"/>
    <property type="gene ID" value="Kaladp0563s0001.v1.1"/>
</dbReference>
<feature type="region of interest" description="Disordered" evidence="1">
    <location>
        <begin position="33"/>
        <end position="57"/>
    </location>
</feature>
<sequence length="127" mass="14547">MRSKMDSLIFTTDSVKATKAEENVTLGKELLTSQPGYFENETNKDSSENGPDEEVEVENVERPVDLYKVSLIFAKKKPYKQGCEASGRLYCAVCFIIDEDNLYQSFVNILRQVKIYTNFHKYITALD</sequence>
<organism evidence="2 3">
    <name type="scientific">Kalanchoe fedtschenkoi</name>
    <name type="common">Lavender scallops</name>
    <name type="synonym">South American air plant</name>
    <dbReference type="NCBI Taxonomy" id="63787"/>
    <lineage>
        <taxon>Eukaryota</taxon>
        <taxon>Viridiplantae</taxon>
        <taxon>Streptophyta</taxon>
        <taxon>Embryophyta</taxon>
        <taxon>Tracheophyta</taxon>
        <taxon>Spermatophyta</taxon>
        <taxon>Magnoliopsida</taxon>
        <taxon>eudicotyledons</taxon>
        <taxon>Gunneridae</taxon>
        <taxon>Pentapetalae</taxon>
        <taxon>Saxifragales</taxon>
        <taxon>Crassulaceae</taxon>
        <taxon>Kalanchoe</taxon>
    </lineage>
</organism>
<accession>A0A7N0VD38</accession>
<evidence type="ECO:0000256" key="1">
    <source>
        <dbReference type="SAM" id="MobiDB-lite"/>
    </source>
</evidence>
<proteinExistence type="predicted"/>